<dbReference type="GO" id="GO:0046872">
    <property type="term" value="F:metal ion binding"/>
    <property type="evidence" value="ECO:0007669"/>
    <property type="project" value="UniProtKB-UniRule"/>
</dbReference>
<feature type="binding site" evidence="11">
    <location>
        <position position="285"/>
    </location>
    <ligand>
        <name>Mg(2+)</name>
        <dbReference type="ChEBI" id="CHEBI:18420"/>
    </ligand>
</feature>
<evidence type="ECO:0000256" key="7">
    <source>
        <dbReference type="ARBA" id="ARBA00022842"/>
    </source>
</evidence>
<evidence type="ECO:0000256" key="2">
    <source>
        <dbReference type="ARBA" id="ARBA00016337"/>
    </source>
</evidence>
<accession>A0A127VAJ0</accession>
<dbReference type="PIRSF" id="PIRSF006268">
    <property type="entry name" value="ApbE"/>
    <property type="match status" value="1"/>
</dbReference>
<dbReference type="PATRIC" id="fig|188932.3.peg.1556"/>
<keyword evidence="12" id="KW-0449">Lipoprotein</keyword>
<evidence type="ECO:0000256" key="4">
    <source>
        <dbReference type="ARBA" id="ARBA00022679"/>
    </source>
</evidence>
<evidence type="ECO:0000256" key="6">
    <source>
        <dbReference type="ARBA" id="ARBA00022827"/>
    </source>
</evidence>
<dbReference type="Gene3D" id="3.10.520.10">
    <property type="entry name" value="ApbE-like domains"/>
    <property type="match status" value="1"/>
</dbReference>
<evidence type="ECO:0000256" key="1">
    <source>
        <dbReference type="ARBA" id="ARBA00011955"/>
    </source>
</evidence>
<evidence type="ECO:0000256" key="3">
    <source>
        <dbReference type="ARBA" id="ARBA00022630"/>
    </source>
</evidence>
<keyword evidence="7 10" id="KW-0460">Magnesium</keyword>
<sequence>MGFIHQTLMISILLLFSFFVKKKEQQQYTLRGYAQGTDYSIKYFAESPLVSGAEVDSILLKIDSSMSLYKSYSLISKFNSATKALSIDSHFMQVINKSFEIYEATQGKFDITVAPLVQAWGFGPKPIAVFPDSARIKELLKNVGMNLLGVQGNELFKKQPGVQIDLNGIAQGYSVDVVADYLLQKGIHCFVVEIGGEIRMKGPKPDGTALRVGIEGPALNEQSEPQLRHVISFNEGAVTTSGNYRKYLQAGGKKISHLINPKTGYPLDNQLISVTLYAKDALTADGYDNAVMAMSVEQALAFVSAKKNMEAYLIYHRKDGTVTDTLTAGFKKMIVN</sequence>
<evidence type="ECO:0000313" key="12">
    <source>
        <dbReference type="EMBL" id="AMP98412.1"/>
    </source>
</evidence>
<keyword evidence="6 10" id="KW-0274">FAD</keyword>
<feature type="binding site" evidence="11">
    <location>
        <position position="168"/>
    </location>
    <ligand>
        <name>Mg(2+)</name>
        <dbReference type="ChEBI" id="CHEBI:18420"/>
    </ligand>
</feature>
<dbReference type="Proteomes" id="UP000071561">
    <property type="component" value="Chromosome"/>
</dbReference>
<evidence type="ECO:0000256" key="11">
    <source>
        <dbReference type="PIRSR" id="PIRSR006268-2"/>
    </source>
</evidence>
<comment type="cofactor">
    <cofactor evidence="11">
        <name>Mg(2+)</name>
        <dbReference type="ChEBI" id="CHEBI:18420"/>
    </cofactor>
    <cofactor evidence="11">
        <name>Mn(2+)</name>
        <dbReference type="ChEBI" id="CHEBI:29035"/>
    </cofactor>
    <text evidence="11">Magnesium. Can also use manganese.</text>
</comment>
<dbReference type="InterPro" id="IPR003374">
    <property type="entry name" value="ApbE-like_sf"/>
</dbReference>
<dbReference type="KEGG" id="pcm:AY601_1495"/>
<dbReference type="InterPro" id="IPR024932">
    <property type="entry name" value="ApbE"/>
</dbReference>
<dbReference type="GO" id="GO:0016740">
    <property type="term" value="F:transferase activity"/>
    <property type="evidence" value="ECO:0007669"/>
    <property type="project" value="UniProtKB-UniRule"/>
</dbReference>
<organism evidence="12 13">
    <name type="scientific">Pedobacter cryoconitis</name>
    <dbReference type="NCBI Taxonomy" id="188932"/>
    <lineage>
        <taxon>Bacteria</taxon>
        <taxon>Pseudomonadati</taxon>
        <taxon>Bacteroidota</taxon>
        <taxon>Sphingobacteriia</taxon>
        <taxon>Sphingobacteriales</taxon>
        <taxon>Sphingobacteriaceae</taxon>
        <taxon>Pedobacter</taxon>
    </lineage>
</organism>
<dbReference type="AlphaFoldDB" id="A0A127VAJ0"/>
<comment type="catalytic activity">
    <reaction evidence="9 10">
        <text>L-threonyl-[protein] + FAD = FMN-L-threonyl-[protein] + AMP + H(+)</text>
        <dbReference type="Rhea" id="RHEA:36847"/>
        <dbReference type="Rhea" id="RHEA-COMP:11060"/>
        <dbReference type="Rhea" id="RHEA-COMP:11061"/>
        <dbReference type="ChEBI" id="CHEBI:15378"/>
        <dbReference type="ChEBI" id="CHEBI:30013"/>
        <dbReference type="ChEBI" id="CHEBI:57692"/>
        <dbReference type="ChEBI" id="CHEBI:74257"/>
        <dbReference type="ChEBI" id="CHEBI:456215"/>
        <dbReference type="EC" id="2.7.1.180"/>
    </reaction>
</comment>
<evidence type="ECO:0000256" key="5">
    <source>
        <dbReference type="ARBA" id="ARBA00022723"/>
    </source>
</evidence>
<evidence type="ECO:0000256" key="10">
    <source>
        <dbReference type="PIRNR" id="PIRNR006268"/>
    </source>
</evidence>
<keyword evidence="13" id="KW-1185">Reference proteome</keyword>
<evidence type="ECO:0000256" key="8">
    <source>
        <dbReference type="ARBA" id="ARBA00031306"/>
    </source>
</evidence>
<dbReference type="EC" id="2.7.1.180" evidence="1 10"/>
<evidence type="ECO:0000256" key="9">
    <source>
        <dbReference type="ARBA" id="ARBA00048540"/>
    </source>
</evidence>
<keyword evidence="5 10" id="KW-0479">Metal-binding</keyword>
<reference evidence="12 13" key="1">
    <citation type="submission" date="2016-03" db="EMBL/GenBank/DDBJ databases">
        <title>Complete genome sequence of Pedobacter cryoconitis PAMC 27485.</title>
        <authorList>
            <person name="Lee J."/>
            <person name="Kim O.-S."/>
        </authorList>
    </citation>
    <scope>NUCLEOTIDE SEQUENCE [LARGE SCALE GENOMIC DNA]</scope>
    <source>
        <strain evidence="12 13">PAMC 27485</strain>
    </source>
</reference>
<keyword evidence="4 10" id="KW-0808">Transferase</keyword>
<comment type="similarity">
    <text evidence="10">Belongs to the ApbE family.</text>
</comment>
<dbReference type="SUPFAM" id="SSF143631">
    <property type="entry name" value="ApbE-like"/>
    <property type="match status" value="1"/>
</dbReference>
<dbReference type="EMBL" id="CP014504">
    <property type="protein sequence ID" value="AMP98412.1"/>
    <property type="molecule type" value="Genomic_DNA"/>
</dbReference>
<gene>
    <name evidence="12" type="ORF">AY601_1495</name>
</gene>
<evidence type="ECO:0000313" key="13">
    <source>
        <dbReference type="Proteomes" id="UP000071561"/>
    </source>
</evidence>
<name>A0A127VAJ0_9SPHI</name>
<dbReference type="PANTHER" id="PTHR30040">
    <property type="entry name" value="THIAMINE BIOSYNTHESIS LIPOPROTEIN APBE"/>
    <property type="match status" value="1"/>
</dbReference>
<dbReference type="Pfam" id="PF02424">
    <property type="entry name" value="ApbE"/>
    <property type="match status" value="1"/>
</dbReference>
<keyword evidence="3 10" id="KW-0285">Flavoprotein</keyword>
<dbReference type="PANTHER" id="PTHR30040:SF2">
    <property type="entry name" value="FAD:PROTEIN FMN TRANSFERASE"/>
    <property type="match status" value="1"/>
</dbReference>
<proteinExistence type="inferred from homology"/>
<protein>
    <recommendedName>
        <fullName evidence="2 10">FAD:protein FMN transferase</fullName>
        <ecNumber evidence="1 10">2.7.1.180</ecNumber>
    </recommendedName>
    <alternativeName>
        <fullName evidence="8 10">Flavin transferase</fullName>
    </alternativeName>
</protein>